<dbReference type="GO" id="GO:0003677">
    <property type="term" value="F:DNA binding"/>
    <property type="evidence" value="ECO:0007669"/>
    <property type="project" value="InterPro"/>
</dbReference>
<dbReference type="Pfam" id="PF01555">
    <property type="entry name" value="N6_N4_Mtase"/>
    <property type="match status" value="1"/>
</dbReference>
<gene>
    <name evidence="6" type="ORF">E4N74_11180</name>
</gene>
<name>A0AAE9SI06_9SPIR</name>
<dbReference type="REBASE" id="646785">
    <property type="entry name" value="M.Tpu835ORF11180P"/>
</dbReference>
<dbReference type="SUPFAM" id="SSF53335">
    <property type="entry name" value="S-adenosyl-L-methionine-dependent methyltransferases"/>
    <property type="match status" value="1"/>
</dbReference>
<evidence type="ECO:0000313" key="7">
    <source>
        <dbReference type="Proteomes" id="UP001058682"/>
    </source>
</evidence>
<dbReference type="InterPro" id="IPR001091">
    <property type="entry name" value="RM_Methyltransferase"/>
</dbReference>
<evidence type="ECO:0000256" key="4">
    <source>
        <dbReference type="RuleBase" id="RU362026"/>
    </source>
</evidence>
<keyword evidence="2" id="KW-0489">Methyltransferase</keyword>
<feature type="domain" description="DNA methylase N-4/N-6" evidence="5">
    <location>
        <begin position="29"/>
        <end position="230"/>
    </location>
</feature>
<keyword evidence="3" id="KW-0808">Transferase</keyword>
<dbReference type="AlphaFoldDB" id="A0AAE9SI06"/>
<dbReference type="EC" id="2.1.1.-" evidence="4"/>
<dbReference type="InterPro" id="IPR002052">
    <property type="entry name" value="DNA_methylase_N6_adenine_CS"/>
</dbReference>
<evidence type="ECO:0000256" key="2">
    <source>
        <dbReference type="ARBA" id="ARBA00022603"/>
    </source>
</evidence>
<dbReference type="GO" id="GO:0008170">
    <property type="term" value="F:N-methyltransferase activity"/>
    <property type="evidence" value="ECO:0007669"/>
    <property type="project" value="InterPro"/>
</dbReference>
<dbReference type="PROSITE" id="PS00092">
    <property type="entry name" value="N6_MTASE"/>
    <property type="match status" value="1"/>
</dbReference>
<dbReference type="InterPro" id="IPR029063">
    <property type="entry name" value="SAM-dependent_MTases_sf"/>
</dbReference>
<protein>
    <recommendedName>
        <fullName evidence="4">Methyltransferase</fullName>
        <ecNumber evidence="4">2.1.1.-</ecNumber>
    </recommendedName>
</protein>
<evidence type="ECO:0000256" key="1">
    <source>
        <dbReference type="ARBA" id="ARBA00006594"/>
    </source>
</evidence>
<dbReference type="PANTHER" id="PTHR13370:SF3">
    <property type="entry name" value="TRNA (GUANINE(10)-N2)-METHYLTRANSFERASE HOMOLOG"/>
    <property type="match status" value="1"/>
</dbReference>
<reference evidence="6" key="1">
    <citation type="submission" date="2019-04" db="EMBL/GenBank/DDBJ databases">
        <title>Whole genome sequencing of oral phylogroup 2 treponemes.</title>
        <authorList>
            <person name="Chan Y."/>
            <person name="Zeng H.H."/>
            <person name="Yu X.L."/>
            <person name="Leung W.K."/>
            <person name="Watt R.M."/>
        </authorList>
    </citation>
    <scope>NUCLEOTIDE SEQUENCE</scope>
    <source>
        <strain evidence="6">OMZ 835</strain>
    </source>
</reference>
<evidence type="ECO:0000256" key="3">
    <source>
        <dbReference type="ARBA" id="ARBA00022679"/>
    </source>
</evidence>
<sequence length="253" mass="29278">MYDLKKINKAILILGDCFNKMKNIPDSSVDLILCDPPYNLAEYSTGNMKFDWRSEINNDVAKWDLVPFEPEKLVIDFKRILKSTGNIFIFTSYNLIGKYHEVFDPVFDTFQFMVWHKTNPVPNIRKSSFLNSCELIVCLWNKGHTWNFSTQNKMHNFIETPICMGKERIKEPKHPTQKPIAVLKHIINIASNPGDIVFDPFMGVCSTGHAALSLGRKFIGIEIDQKYYDASGRRIEELNYPNSKKNIKECINF</sequence>
<dbReference type="RefSeq" id="WP_255817670.1">
    <property type="nucleotide sequence ID" value="NZ_CP038804.1"/>
</dbReference>
<organism evidence="6 7">
    <name type="scientific">Treponema putidum</name>
    <dbReference type="NCBI Taxonomy" id="221027"/>
    <lineage>
        <taxon>Bacteria</taxon>
        <taxon>Pseudomonadati</taxon>
        <taxon>Spirochaetota</taxon>
        <taxon>Spirochaetia</taxon>
        <taxon>Spirochaetales</taxon>
        <taxon>Treponemataceae</taxon>
        <taxon>Treponema</taxon>
    </lineage>
</organism>
<proteinExistence type="inferred from homology"/>
<accession>A0AAE9SI06</accession>
<dbReference type="Proteomes" id="UP001058682">
    <property type="component" value="Chromosome"/>
</dbReference>
<dbReference type="PRINTS" id="PR00508">
    <property type="entry name" value="S21N4MTFRASE"/>
</dbReference>
<dbReference type="Gene3D" id="3.40.50.150">
    <property type="entry name" value="Vaccinia Virus protein VP39"/>
    <property type="match status" value="1"/>
</dbReference>
<evidence type="ECO:0000313" key="6">
    <source>
        <dbReference type="EMBL" id="UTY34503.1"/>
    </source>
</evidence>
<evidence type="ECO:0000259" key="5">
    <source>
        <dbReference type="Pfam" id="PF01555"/>
    </source>
</evidence>
<comment type="similarity">
    <text evidence="1 4">Belongs to the N(4)/N(6)-methyltransferase family.</text>
</comment>
<dbReference type="InterPro" id="IPR002941">
    <property type="entry name" value="DNA_methylase_N4/N6"/>
</dbReference>
<dbReference type="EMBL" id="CP038804">
    <property type="protein sequence ID" value="UTY34503.1"/>
    <property type="molecule type" value="Genomic_DNA"/>
</dbReference>
<dbReference type="GO" id="GO:0032259">
    <property type="term" value="P:methylation"/>
    <property type="evidence" value="ECO:0007669"/>
    <property type="project" value="UniProtKB-KW"/>
</dbReference>
<dbReference type="GO" id="GO:0005737">
    <property type="term" value="C:cytoplasm"/>
    <property type="evidence" value="ECO:0007669"/>
    <property type="project" value="TreeGrafter"/>
</dbReference>
<dbReference type="PANTHER" id="PTHR13370">
    <property type="entry name" value="RNA METHYLASE-RELATED"/>
    <property type="match status" value="1"/>
</dbReference>